<feature type="domain" description="F-box" evidence="2">
    <location>
        <begin position="120"/>
        <end position="158"/>
    </location>
</feature>
<feature type="domain" description="F-box/LRR-repeat protein 15/At3g58940/PEG3-like LRR" evidence="3">
    <location>
        <begin position="602"/>
        <end position="696"/>
    </location>
</feature>
<comment type="caution">
    <text evidence="4">The sequence shown here is derived from an EMBL/GenBank/DDBJ whole genome shotgun (WGS) entry which is preliminary data.</text>
</comment>
<protein>
    <recommendedName>
        <fullName evidence="6">F-box domain-containing protein</fullName>
    </recommendedName>
</protein>
<dbReference type="Pfam" id="PF00646">
    <property type="entry name" value="F-box"/>
    <property type="match status" value="1"/>
</dbReference>
<gene>
    <name evidence="4" type="primary">ga21182</name>
    <name evidence="4" type="ORF">PR202_ga21182</name>
</gene>
<keyword evidence="5" id="KW-1185">Reference proteome</keyword>
<dbReference type="Proteomes" id="UP001054889">
    <property type="component" value="Unassembled WGS sequence"/>
</dbReference>
<dbReference type="InterPro" id="IPR001810">
    <property type="entry name" value="F-box_dom"/>
</dbReference>
<dbReference type="EMBL" id="BQKI01000010">
    <property type="protein sequence ID" value="GJN03707.1"/>
    <property type="molecule type" value="Genomic_DNA"/>
</dbReference>
<sequence length="790" mass="88597">MKKIVCLCNELQFVEFILSKARALQVLSIMLSSSALCSNEEAITHIIEYPRASPDAQVIFLGRESANNGSANISSETAEAEESHTTDSEHDSINSDTDDDDSEEEEVQATSSEPGSIKALSSLTIDILDNIFSRLHIYDVVRTSALSREWRRRWESLPSVDLSHSTGISASDIDALLLRRGTTPVVAFRLLALDPSWGARGYIDDWLLYLSRRGVQDLALGFSSRCGFVQMHSCLFSCRKLTRLSLMSCRIPPAPAGFAGFPNLKALRLEGVIVEKGAGHAGGEFAALIAAAPVLEEAEFVLVILPGDGSCAEQEWTIRAPNLRKLSIFVIDSPLTQTNGRRIAGNGINEDVVTDIAQHSRASPNAQAIFMGREPESANHQDKGFLTWTDEDSTEEEQANAARPRRRQRRNFESVAQMDQLEEEILKLAKKRDQIAMESLGVSKEINMILKEHRKQQNYNNSAVQLLCERNNINYHELLQRMSGRSPDHPLGAKWRARRRAGSRGWRRRRRLRRWTCSRRCPSRSCLLDNILSRLHVYDMVCTSALARAWRRRWESLPTVDLTRNRGLVAEDVDALLLRRTAPIRTFRLGAYDDSWYVDALHDWILHLSRNGVQNLFLWFPPIKFRLHLGLFSCGGLTCLNLTSCRLPPTPPEFAGFPSLKILLLDKVAISEHGGRELAALIGASPLIEEMKLVRVELIGDNPEDEWVLRAPNLRVVTIASGLPYGGSIEHLPLHTSAGLNGCNYAKFLMGMRQVTKLEFATASNWVYLQFNPYILCLLHVSCAYECVIM</sequence>
<dbReference type="Gene3D" id="3.80.10.10">
    <property type="entry name" value="Ribonuclease Inhibitor"/>
    <property type="match status" value="1"/>
</dbReference>
<dbReference type="PANTHER" id="PTHR31639:SF316">
    <property type="entry name" value="OS08G0460800 PROTEIN"/>
    <property type="match status" value="1"/>
</dbReference>
<dbReference type="PANTHER" id="PTHR31639">
    <property type="entry name" value="F-BOX PROTEIN-LIKE"/>
    <property type="match status" value="1"/>
</dbReference>
<proteinExistence type="predicted"/>
<feature type="compositionally biased region" description="Acidic residues" evidence="1">
    <location>
        <begin position="96"/>
        <end position="107"/>
    </location>
</feature>
<dbReference type="AlphaFoldDB" id="A0AAV5CZ07"/>
<dbReference type="SUPFAM" id="SSF81383">
    <property type="entry name" value="F-box domain"/>
    <property type="match status" value="1"/>
</dbReference>
<reference evidence="4" key="1">
    <citation type="journal article" date="2018" name="DNA Res.">
        <title>Multiple hybrid de novo genome assembly of finger millet, an orphan allotetraploid crop.</title>
        <authorList>
            <person name="Hatakeyama M."/>
            <person name="Aluri S."/>
            <person name="Balachadran M.T."/>
            <person name="Sivarajan S.R."/>
            <person name="Patrignani A."/>
            <person name="Gruter S."/>
            <person name="Poveda L."/>
            <person name="Shimizu-Inatsugi R."/>
            <person name="Baeten J."/>
            <person name="Francoijs K.J."/>
            <person name="Nataraja K.N."/>
            <person name="Reddy Y.A.N."/>
            <person name="Phadnis S."/>
            <person name="Ravikumar R.L."/>
            <person name="Schlapbach R."/>
            <person name="Sreeman S.M."/>
            <person name="Shimizu K.K."/>
        </authorList>
    </citation>
    <scope>NUCLEOTIDE SEQUENCE</scope>
</reference>
<dbReference type="InterPro" id="IPR055411">
    <property type="entry name" value="LRR_FXL15/At3g58940/PEG3-like"/>
</dbReference>
<feature type="region of interest" description="Disordered" evidence="1">
    <location>
        <begin position="70"/>
        <end position="115"/>
    </location>
</feature>
<feature type="compositionally biased region" description="Basic and acidic residues" evidence="1">
    <location>
        <begin position="81"/>
        <end position="93"/>
    </location>
</feature>
<accession>A0AAV5CZ07</accession>
<evidence type="ECO:0000313" key="5">
    <source>
        <dbReference type="Proteomes" id="UP001054889"/>
    </source>
</evidence>
<evidence type="ECO:0008006" key="6">
    <source>
        <dbReference type="Google" id="ProtNLM"/>
    </source>
</evidence>
<dbReference type="InterPro" id="IPR032675">
    <property type="entry name" value="LRR_dom_sf"/>
</dbReference>
<feature type="compositionally biased region" description="Acidic residues" evidence="1">
    <location>
        <begin position="389"/>
        <end position="398"/>
    </location>
</feature>
<evidence type="ECO:0000259" key="3">
    <source>
        <dbReference type="Pfam" id="PF24758"/>
    </source>
</evidence>
<name>A0AAV5CZ07_ELECO</name>
<reference evidence="4" key="2">
    <citation type="submission" date="2021-12" db="EMBL/GenBank/DDBJ databases">
        <title>Resequencing data analysis of finger millet.</title>
        <authorList>
            <person name="Hatakeyama M."/>
            <person name="Aluri S."/>
            <person name="Balachadran M.T."/>
            <person name="Sivarajan S.R."/>
            <person name="Poveda L."/>
            <person name="Shimizu-Inatsugi R."/>
            <person name="Schlapbach R."/>
            <person name="Sreeman S.M."/>
            <person name="Shimizu K.K."/>
        </authorList>
    </citation>
    <scope>NUCLEOTIDE SEQUENCE</scope>
</reference>
<organism evidence="4 5">
    <name type="scientific">Eleusine coracana subsp. coracana</name>
    <dbReference type="NCBI Taxonomy" id="191504"/>
    <lineage>
        <taxon>Eukaryota</taxon>
        <taxon>Viridiplantae</taxon>
        <taxon>Streptophyta</taxon>
        <taxon>Embryophyta</taxon>
        <taxon>Tracheophyta</taxon>
        <taxon>Spermatophyta</taxon>
        <taxon>Magnoliopsida</taxon>
        <taxon>Liliopsida</taxon>
        <taxon>Poales</taxon>
        <taxon>Poaceae</taxon>
        <taxon>PACMAD clade</taxon>
        <taxon>Chloridoideae</taxon>
        <taxon>Cynodonteae</taxon>
        <taxon>Eleusininae</taxon>
        <taxon>Eleusine</taxon>
    </lineage>
</organism>
<feature type="domain" description="F-box/LRR-repeat protein 15/At3g58940/PEG3-like LRR" evidence="3">
    <location>
        <begin position="203"/>
        <end position="301"/>
    </location>
</feature>
<dbReference type="Pfam" id="PF24758">
    <property type="entry name" value="LRR_At5g56370"/>
    <property type="match status" value="2"/>
</dbReference>
<dbReference type="SUPFAM" id="SSF52058">
    <property type="entry name" value="L domain-like"/>
    <property type="match status" value="1"/>
</dbReference>
<feature type="region of interest" description="Disordered" evidence="1">
    <location>
        <begin position="388"/>
        <end position="413"/>
    </location>
</feature>
<dbReference type="InterPro" id="IPR036047">
    <property type="entry name" value="F-box-like_dom_sf"/>
</dbReference>
<evidence type="ECO:0000256" key="1">
    <source>
        <dbReference type="SAM" id="MobiDB-lite"/>
    </source>
</evidence>
<evidence type="ECO:0000313" key="4">
    <source>
        <dbReference type="EMBL" id="GJN03707.1"/>
    </source>
</evidence>
<evidence type="ECO:0000259" key="2">
    <source>
        <dbReference type="Pfam" id="PF00646"/>
    </source>
</evidence>